<dbReference type="EC" id="3.2.1.23" evidence="2"/>
<dbReference type="EMBL" id="UINC01141006">
    <property type="protein sequence ID" value="SVD28492.1"/>
    <property type="molecule type" value="Genomic_DNA"/>
</dbReference>
<dbReference type="SMART" id="SM01038">
    <property type="entry name" value="Bgal_small_N"/>
    <property type="match status" value="1"/>
</dbReference>
<evidence type="ECO:0000313" key="6">
    <source>
        <dbReference type="EMBL" id="SVD28492.1"/>
    </source>
</evidence>
<evidence type="ECO:0000259" key="5">
    <source>
        <dbReference type="SMART" id="SM01038"/>
    </source>
</evidence>
<dbReference type="AlphaFoldDB" id="A0A382U3F2"/>
<dbReference type="Gene3D" id="2.70.98.10">
    <property type="match status" value="1"/>
</dbReference>
<evidence type="ECO:0000256" key="4">
    <source>
        <dbReference type="ARBA" id="ARBA00023295"/>
    </source>
</evidence>
<dbReference type="PANTHER" id="PTHR46323:SF2">
    <property type="entry name" value="BETA-GALACTOSIDASE"/>
    <property type="match status" value="1"/>
</dbReference>
<accession>A0A382U3F2</accession>
<comment type="catalytic activity">
    <reaction evidence="1">
        <text>Hydrolysis of terminal non-reducing beta-D-galactose residues in beta-D-galactosides.</text>
        <dbReference type="EC" id="3.2.1.23"/>
    </reaction>
</comment>
<dbReference type="InterPro" id="IPR004199">
    <property type="entry name" value="B-gal_small/dom_5"/>
</dbReference>
<evidence type="ECO:0000256" key="1">
    <source>
        <dbReference type="ARBA" id="ARBA00001412"/>
    </source>
</evidence>
<feature type="domain" description="Beta galactosidase small chain/" evidence="5">
    <location>
        <begin position="8"/>
        <end position="227"/>
    </location>
</feature>
<dbReference type="PANTHER" id="PTHR46323">
    <property type="entry name" value="BETA-GALACTOSIDASE"/>
    <property type="match status" value="1"/>
</dbReference>
<dbReference type="InterPro" id="IPR011013">
    <property type="entry name" value="Gal_mutarotase_sf_dom"/>
</dbReference>
<evidence type="ECO:0000256" key="2">
    <source>
        <dbReference type="ARBA" id="ARBA00012756"/>
    </source>
</evidence>
<keyword evidence="4" id="KW-0326">Glycosidase</keyword>
<dbReference type="GO" id="GO:0004565">
    <property type="term" value="F:beta-galactosidase activity"/>
    <property type="evidence" value="ECO:0007669"/>
    <property type="project" value="UniProtKB-EC"/>
</dbReference>
<organism evidence="6">
    <name type="scientific">marine metagenome</name>
    <dbReference type="NCBI Taxonomy" id="408172"/>
    <lineage>
        <taxon>unclassified sequences</taxon>
        <taxon>metagenomes</taxon>
        <taxon>ecological metagenomes</taxon>
    </lineage>
</organism>
<dbReference type="SUPFAM" id="SSF74650">
    <property type="entry name" value="Galactose mutarotase-like"/>
    <property type="match status" value="1"/>
</dbReference>
<proteinExistence type="predicted"/>
<evidence type="ECO:0000256" key="3">
    <source>
        <dbReference type="ARBA" id="ARBA00022801"/>
    </source>
</evidence>
<dbReference type="InterPro" id="IPR050347">
    <property type="entry name" value="Bact_Beta-galactosidase"/>
</dbReference>
<dbReference type="GO" id="GO:0009341">
    <property type="term" value="C:beta-galactosidase complex"/>
    <property type="evidence" value="ECO:0007669"/>
    <property type="project" value="InterPro"/>
</dbReference>
<dbReference type="GO" id="GO:0030246">
    <property type="term" value="F:carbohydrate binding"/>
    <property type="evidence" value="ECO:0007669"/>
    <property type="project" value="InterPro"/>
</dbReference>
<dbReference type="Pfam" id="PF02929">
    <property type="entry name" value="Bgal_small_N"/>
    <property type="match status" value="1"/>
</dbReference>
<keyword evidence="3" id="KW-0378">Hydrolase</keyword>
<sequence length="247" mass="28192">NDMPKRTGIWRHVREEIFLQALNRSLNNNVASIEVISSHDTTGIILETHYSIYGNGLVNINQQLIPSGEKVPEIPRFGMKMTLPGSFNEVEWFGRGPHESYWDRKTSAAVGHYSGTVWEQTFPYIRPQETGNKTDVRWMAIKGDSLGLMAIGKPTFDGSVHQYPYADLDYIPKSQRHGKLDLHPKNQVDWLIDYRQMGVGGDNSWGARPHDDYTLPVDTIIYELQFGIIPFDKGTDLMRLSKISIER</sequence>
<name>A0A382U3F2_9ZZZZ</name>
<reference evidence="6" key="1">
    <citation type="submission" date="2018-05" db="EMBL/GenBank/DDBJ databases">
        <authorList>
            <person name="Lanie J.A."/>
            <person name="Ng W.-L."/>
            <person name="Kazmierczak K.M."/>
            <person name="Andrzejewski T.M."/>
            <person name="Davidsen T.M."/>
            <person name="Wayne K.J."/>
            <person name="Tettelin H."/>
            <person name="Glass J.I."/>
            <person name="Rusch D."/>
            <person name="Podicherti R."/>
            <person name="Tsui H.-C.T."/>
            <person name="Winkler M.E."/>
        </authorList>
    </citation>
    <scope>NUCLEOTIDE SEQUENCE</scope>
</reference>
<dbReference type="GO" id="GO:0005990">
    <property type="term" value="P:lactose catabolic process"/>
    <property type="evidence" value="ECO:0007669"/>
    <property type="project" value="TreeGrafter"/>
</dbReference>
<feature type="non-terminal residue" evidence="6">
    <location>
        <position position="1"/>
    </location>
</feature>
<dbReference type="InterPro" id="IPR014718">
    <property type="entry name" value="GH-type_carb-bd"/>
</dbReference>
<gene>
    <name evidence="6" type="ORF">METZ01_LOCUS381346</name>
</gene>
<protein>
    <recommendedName>
        <fullName evidence="2">beta-galactosidase</fullName>
        <ecNumber evidence="2">3.2.1.23</ecNumber>
    </recommendedName>
</protein>